<dbReference type="EMBL" id="JDSS02000039">
    <property type="protein sequence ID" value="KFB66640.1"/>
    <property type="molecule type" value="Genomic_DNA"/>
</dbReference>
<reference evidence="1 2" key="1">
    <citation type="submission" date="2014-07" db="EMBL/GenBank/DDBJ databases">
        <title>Expanding our view of genomic diversity in Candidatus Accumulibacter clades.</title>
        <authorList>
            <person name="Skennerton C.T."/>
            <person name="Barr J.J."/>
            <person name="Slater F.R."/>
            <person name="Bond P.L."/>
            <person name="Tyson G.W."/>
        </authorList>
    </citation>
    <scope>NUCLEOTIDE SEQUENCE [LARGE SCALE GENOMIC DNA]</scope>
    <source>
        <strain evidence="2">SK-01</strain>
    </source>
</reference>
<dbReference type="AlphaFoldDB" id="A0A084XVZ6"/>
<dbReference type="STRING" id="1457154.CAPSK01_004005"/>
<evidence type="ECO:0000313" key="2">
    <source>
        <dbReference type="Proteomes" id="UP000019812"/>
    </source>
</evidence>
<proteinExistence type="predicted"/>
<protein>
    <submittedName>
        <fullName evidence="1">Phage portal protein, lambda family</fullName>
    </submittedName>
</protein>
<evidence type="ECO:0000313" key="1">
    <source>
        <dbReference type="EMBL" id="KFB66640.1"/>
    </source>
</evidence>
<organism evidence="1 2">
    <name type="scientific">Candidatus Accumulibacter vicinus</name>
    <dbReference type="NCBI Taxonomy" id="2954382"/>
    <lineage>
        <taxon>Bacteria</taxon>
        <taxon>Pseudomonadati</taxon>
        <taxon>Pseudomonadota</taxon>
        <taxon>Betaproteobacteria</taxon>
        <taxon>Candidatus Accumulibacter</taxon>
    </lineage>
</organism>
<dbReference type="InterPro" id="IPR006429">
    <property type="entry name" value="Phage_lambda_portal"/>
</dbReference>
<dbReference type="NCBIfam" id="TIGR01539">
    <property type="entry name" value="portal_lambda"/>
    <property type="match status" value="1"/>
</dbReference>
<dbReference type="Proteomes" id="UP000019812">
    <property type="component" value="Unassembled WGS sequence"/>
</dbReference>
<dbReference type="RefSeq" id="WP_273703966.1">
    <property type="nucleotide sequence ID" value="NZ_JDSS02000039.1"/>
</dbReference>
<comment type="caution">
    <text evidence="1">The sequence shown here is derived from an EMBL/GenBank/DDBJ whole genome shotgun (WGS) entry which is preliminary data.</text>
</comment>
<accession>A0A084XVZ6</accession>
<name>A0A084XVZ6_9PROT</name>
<dbReference type="Pfam" id="PF05136">
    <property type="entry name" value="Phage_portal_2"/>
    <property type="match status" value="1"/>
</dbReference>
<dbReference type="GO" id="GO:0019068">
    <property type="term" value="P:virion assembly"/>
    <property type="evidence" value="ECO:0007669"/>
    <property type="project" value="InterPro"/>
</dbReference>
<sequence>MGNFFQRLGELFRRPAPRVTARYELKPHRSNSDARDGNSTVYDVGPKLRQYARHLDQNHDLVKGALDRLTQFIAGPNGISVEPQPRTFGGEVHTEFAAQLLEAWRDWAQKPEVTWTHDWAACQRLLCRSWLRDGEALISLIFGNRPDLDHGTRVPFSVELIEADFLPFNNSDTNGLRILQSVELNGWNRPIAYWLYKEHPGGLLRTDYKLKRVSADSLLHLKLTDRIGQIRGVCKFASALQRMNGIYKYETAEMVAAEIAASLTGALKTENASIGPSNELEGPRTFDIQPGMILDNLRPGESLDIFSSNRPSATVEPFRNGQLRAASAGFGLSYSAMSRDYGSGSYSAQRQELVEQFDAYRILSNQFISQVTRPIWQRFVTSAIAAGVVRQPRDLDPLTLDDASYQPPVIPWIDPLKEANANNAMLADYLTSPQTLIRQRGGNPDEVLNNWQQWNAKLAARNLTPPAPKQPANPPVRPVDAGMPAYLMDA</sequence>
<gene>
    <name evidence="1" type="ORF">CAPSK01_004005</name>
</gene>
<dbReference type="GO" id="GO:0005198">
    <property type="term" value="F:structural molecule activity"/>
    <property type="evidence" value="ECO:0007669"/>
    <property type="project" value="InterPro"/>
</dbReference>